<protein>
    <recommendedName>
        <fullName evidence="4">Chaperone NapD</fullName>
    </recommendedName>
    <alternativeName>
        <fullName evidence="4">NapA signal peptide-binding chaperone NapD</fullName>
    </alternativeName>
</protein>
<gene>
    <name evidence="4" type="primary">napD</name>
    <name evidence="5" type="ORF">RY831_31465</name>
</gene>
<evidence type="ECO:0000256" key="1">
    <source>
        <dbReference type="ARBA" id="ARBA00004496"/>
    </source>
</evidence>
<evidence type="ECO:0000256" key="2">
    <source>
        <dbReference type="ARBA" id="ARBA00022490"/>
    </source>
</evidence>
<comment type="caution">
    <text evidence="5">The sequence shown here is derived from an EMBL/GenBank/DDBJ whole genome shotgun (WGS) entry which is preliminary data.</text>
</comment>
<comment type="subcellular location">
    <subcellularLocation>
        <location evidence="1 4">Cytoplasm</location>
    </subcellularLocation>
</comment>
<evidence type="ECO:0000313" key="5">
    <source>
        <dbReference type="EMBL" id="MEC4723646.1"/>
    </source>
</evidence>
<comment type="subunit">
    <text evidence="4">Interacts with the cytoplasmic NapA precursor.</text>
</comment>
<dbReference type="Proteomes" id="UP001352263">
    <property type="component" value="Unassembled WGS sequence"/>
</dbReference>
<dbReference type="PANTHER" id="PTHR38603">
    <property type="entry name" value="CHAPERONE NAPD"/>
    <property type="match status" value="1"/>
</dbReference>
<dbReference type="HAMAP" id="MF_02200">
    <property type="entry name" value="NapD"/>
    <property type="match status" value="1"/>
</dbReference>
<evidence type="ECO:0000256" key="4">
    <source>
        <dbReference type="HAMAP-Rule" id="MF_02200"/>
    </source>
</evidence>
<evidence type="ECO:0000256" key="3">
    <source>
        <dbReference type="ARBA" id="ARBA00023186"/>
    </source>
</evidence>
<accession>A0ABU6JJ08</accession>
<name>A0ABU6JJ08_9BURK</name>
<proteinExistence type="inferred from homology"/>
<dbReference type="PANTHER" id="PTHR38603:SF1">
    <property type="entry name" value="CHAPERONE NAPD"/>
    <property type="match status" value="1"/>
</dbReference>
<comment type="function">
    <text evidence="4">Chaperone for NapA, the catalytic subunit of the periplasmic nitrate reductase. It binds directly and specifically to the twin-arginine signal peptide of NapA, preventing premature interaction with the Tat translocase and premature export.</text>
</comment>
<evidence type="ECO:0000313" key="6">
    <source>
        <dbReference type="Proteomes" id="UP001352263"/>
    </source>
</evidence>
<comment type="similarity">
    <text evidence="4">Belongs to the NapD family.</text>
</comment>
<keyword evidence="6" id="KW-1185">Reference proteome</keyword>
<keyword evidence="2 4" id="KW-0963">Cytoplasm</keyword>
<dbReference type="EMBL" id="JAWIIV010000065">
    <property type="protein sequence ID" value="MEC4723646.1"/>
    <property type="molecule type" value="Genomic_DNA"/>
</dbReference>
<sequence length="89" mass="9563">MEPELHIAGIVVFSNPANAENVAASIRAIPAATIFVVAPDGKIVVTLEAESTKRTLDYMDAIRVLPGVIDVAMVYQHAEPVSAFEEEIE</sequence>
<dbReference type="InterPro" id="IPR005623">
    <property type="entry name" value="Chaperone_NapD_NO3_reduct"/>
</dbReference>
<dbReference type="Gene3D" id="3.30.70.920">
    <property type="match status" value="1"/>
</dbReference>
<organism evidence="5 6">
    <name type="scientific">Noviherbaspirillum album</name>
    <dbReference type="NCBI Taxonomy" id="3080276"/>
    <lineage>
        <taxon>Bacteria</taxon>
        <taxon>Pseudomonadati</taxon>
        <taxon>Pseudomonadota</taxon>
        <taxon>Betaproteobacteria</taxon>
        <taxon>Burkholderiales</taxon>
        <taxon>Oxalobacteraceae</taxon>
        <taxon>Noviherbaspirillum</taxon>
    </lineage>
</organism>
<dbReference type="RefSeq" id="WP_326510255.1">
    <property type="nucleotide sequence ID" value="NZ_JAWIIV010000065.1"/>
</dbReference>
<dbReference type="Pfam" id="PF03927">
    <property type="entry name" value="NapD"/>
    <property type="match status" value="1"/>
</dbReference>
<reference evidence="5 6" key="1">
    <citation type="submission" date="2023-10" db="EMBL/GenBank/DDBJ databases">
        <title>Noviherbaspirillum sp. CPCC 100848 genome assembly.</title>
        <authorList>
            <person name="Li X.Y."/>
            <person name="Fang X.M."/>
        </authorList>
    </citation>
    <scope>NUCLEOTIDE SEQUENCE [LARGE SCALE GENOMIC DNA]</scope>
    <source>
        <strain evidence="5 6">CPCC 100848</strain>
    </source>
</reference>
<keyword evidence="3 4" id="KW-0143">Chaperone</keyword>